<dbReference type="GO" id="GO:0015035">
    <property type="term" value="F:protein-disulfide reductase activity"/>
    <property type="evidence" value="ECO:0007669"/>
    <property type="project" value="InterPro"/>
</dbReference>
<feature type="domain" description="HTTM-like" evidence="6">
    <location>
        <begin position="23"/>
        <end position="294"/>
    </location>
</feature>
<accession>A0A268A960</accession>
<feature type="transmembrane region" description="Helical" evidence="5">
    <location>
        <begin position="262"/>
        <end position="290"/>
    </location>
</feature>
<evidence type="ECO:0000313" key="7">
    <source>
        <dbReference type="EMBL" id="PAD20661.1"/>
    </source>
</evidence>
<dbReference type="GO" id="GO:0012505">
    <property type="term" value="C:endomembrane system"/>
    <property type="evidence" value="ECO:0007669"/>
    <property type="project" value="UniProtKB-SubCell"/>
</dbReference>
<feature type="transmembrane region" description="Helical" evidence="5">
    <location>
        <begin position="30"/>
        <end position="49"/>
    </location>
</feature>
<evidence type="ECO:0000256" key="5">
    <source>
        <dbReference type="SAM" id="Phobius"/>
    </source>
</evidence>
<dbReference type="SMART" id="SM00752">
    <property type="entry name" value="HTTM"/>
    <property type="match status" value="1"/>
</dbReference>
<dbReference type="PANTHER" id="PTHR39535">
    <property type="entry name" value="SPORULATION-DELAYING PROTEIN SDPB"/>
    <property type="match status" value="1"/>
</dbReference>
<keyword evidence="4 5" id="KW-0472">Membrane</keyword>
<dbReference type="Pfam" id="PF04134">
    <property type="entry name" value="DCC1-like"/>
    <property type="match status" value="1"/>
</dbReference>
<dbReference type="Proteomes" id="UP000216013">
    <property type="component" value="Unassembled WGS sequence"/>
</dbReference>
<evidence type="ECO:0000256" key="4">
    <source>
        <dbReference type="ARBA" id="ARBA00023136"/>
    </source>
</evidence>
<protein>
    <recommendedName>
        <fullName evidence="6">HTTM-like domain-containing protein</fullName>
    </recommendedName>
</protein>
<sequence length="462" mass="53527">MENNITKSKCNFLERFFWYMSEDRFLKGASLARIGLGLLILYNYTVLYFQKDVLFSPQGILGENLYTIDFTLYALSSSQFYFEFLYHAGIIFAILFTLGYKGRIVSVINYIFTFSFIQVAFLMTDGGDNLMYLLLFYLLFANTTAYYSLDSLKSKVNKNYSNYFQKIKSTFHNFAVLACIIQVCILYFISGLYQIMGEMWSNGTALYYIMQADVFSNPNFSSIALSNETLMVLITYASVVIKLAFPFLIINKITKYIAVMSVVLFHIGIGIFMGLITFSLTMIVAELLFFTDKEYNAVSRYTKKLRDFIKNRKTTHEVATNENVSVQANAITVLYDGWCPMCIKSVTNLKKLDTFNAISFQSFRNPEVLKIYNIDIERLEKRMHSFDKKRKPKEGIDAFIQIMQRMPLLWLCLPILYTAKFLGFGQRLYDFIASKRNIVPVGQCTDNCSVDYYSYSNKFKDE</sequence>
<evidence type="ECO:0000259" key="6">
    <source>
        <dbReference type="SMART" id="SM00752"/>
    </source>
</evidence>
<evidence type="ECO:0000256" key="3">
    <source>
        <dbReference type="ARBA" id="ARBA00022989"/>
    </source>
</evidence>
<name>A0A268A960_9BACI</name>
<evidence type="ECO:0000313" key="8">
    <source>
        <dbReference type="Proteomes" id="UP000216013"/>
    </source>
</evidence>
<dbReference type="InterPro" id="IPR052964">
    <property type="entry name" value="Sporulation_signal_mat"/>
</dbReference>
<reference evidence="7 8" key="1">
    <citation type="submission" date="2017-07" db="EMBL/GenBank/DDBJ databases">
        <title>Isolation and whole genome analysis of endospore-forming bacteria from heroin.</title>
        <authorList>
            <person name="Kalinowski J."/>
            <person name="Ahrens B."/>
            <person name="Al-Dilaimi A."/>
            <person name="Winkler A."/>
            <person name="Wibberg D."/>
            <person name="Schleenbecker U."/>
            <person name="Ruckert C."/>
            <person name="Wolfel R."/>
            <person name="Grass G."/>
        </authorList>
    </citation>
    <scope>NUCLEOTIDE SEQUENCE [LARGE SCALE GENOMIC DNA]</scope>
    <source>
        <strain evidence="7 8">7528</strain>
    </source>
</reference>
<gene>
    <name evidence="7" type="ORF">CHH64_12175</name>
</gene>
<dbReference type="AlphaFoldDB" id="A0A268A960"/>
<feature type="transmembrane region" description="Helical" evidence="5">
    <location>
        <begin position="130"/>
        <end position="149"/>
    </location>
</feature>
<dbReference type="PANTHER" id="PTHR39535:SF2">
    <property type="entry name" value="HTTM DOMAIN-CONTAINING PROTEIN"/>
    <property type="match status" value="1"/>
</dbReference>
<feature type="transmembrane region" description="Helical" evidence="5">
    <location>
        <begin position="80"/>
        <end position="100"/>
    </location>
</feature>
<evidence type="ECO:0000256" key="2">
    <source>
        <dbReference type="ARBA" id="ARBA00022692"/>
    </source>
</evidence>
<dbReference type="Pfam" id="PF05090">
    <property type="entry name" value="HTTM"/>
    <property type="match status" value="1"/>
</dbReference>
<feature type="transmembrane region" description="Helical" evidence="5">
    <location>
        <begin position="230"/>
        <end position="250"/>
    </location>
</feature>
<dbReference type="InterPro" id="IPR011020">
    <property type="entry name" value="HTTM-like"/>
</dbReference>
<keyword evidence="3 5" id="KW-1133">Transmembrane helix</keyword>
<proteinExistence type="predicted"/>
<feature type="transmembrane region" description="Helical" evidence="5">
    <location>
        <begin position="170"/>
        <end position="193"/>
    </location>
</feature>
<keyword evidence="2 5" id="KW-0812">Transmembrane</keyword>
<dbReference type="InterPro" id="IPR053934">
    <property type="entry name" value="HTTM_dom"/>
</dbReference>
<comment type="subcellular location">
    <subcellularLocation>
        <location evidence="1">Endomembrane system</location>
        <topology evidence="1">Multi-pass membrane protein</topology>
    </subcellularLocation>
</comment>
<feature type="transmembrane region" description="Helical" evidence="5">
    <location>
        <begin position="107"/>
        <end position="124"/>
    </location>
</feature>
<evidence type="ECO:0000256" key="1">
    <source>
        <dbReference type="ARBA" id="ARBA00004127"/>
    </source>
</evidence>
<comment type="caution">
    <text evidence="7">The sequence shown here is derived from an EMBL/GenBank/DDBJ whole genome shotgun (WGS) entry which is preliminary data.</text>
</comment>
<dbReference type="InterPro" id="IPR007263">
    <property type="entry name" value="DCC1-like"/>
</dbReference>
<dbReference type="RefSeq" id="WP_095261212.1">
    <property type="nucleotide sequence ID" value="NZ_NPBV01000021.1"/>
</dbReference>
<organism evidence="7 8">
    <name type="scientific">Terribacillus saccharophilus</name>
    <dbReference type="NCBI Taxonomy" id="361277"/>
    <lineage>
        <taxon>Bacteria</taxon>
        <taxon>Bacillati</taxon>
        <taxon>Bacillota</taxon>
        <taxon>Bacilli</taxon>
        <taxon>Bacillales</taxon>
        <taxon>Bacillaceae</taxon>
        <taxon>Terribacillus</taxon>
    </lineage>
</organism>
<dbReference type="EMBL" id="NPBV01000021">
    <property type="protein sequence ID" value="PAD20661.1"/>
    <property type="molecule type" value="Genomic_DNA"/>
</dbReference>